<evidence type="ECO:0000313" key="2">
    <source>
        <dbReference type="Proteomes" id="UP001610446"/>
    </source>
</evidence>
<comment type="caution">
    <text evidence="1">The sequence shown here is derived from an EMBL/GenBank/DDBJ whole genome shotgun (WGS) entry which is preliminary data.</text>
</comment>
<dbReference type="Proteomes" id="UP001610446">
    <property type="component" value="Unassembled WGS sequence"/>
</dbReference>
<evidence type="ECO:0000313" key="1">
    <source>
        <dbReference type="EMBL" id="KAL2833578.1"/>
    </source>
</evidence>
<accession>A0ABR4J3C8</accession>
<keyword evidence="2" id="KW-1185">Reference proteome</keyword>
<dbReference type="Gene3D" id="3.40.50.720">
    <property type="entry name" value="NAD(P)-binding Rossmann-like Domain"/>
    <property type="match status" value="1"/>
</dbReference>
<dbReference type="SUPFAM" id="SSF51735">
    <property type="entry name" value="NAD(P)-binding Rossmann-fold domains"/>
    <property type="match status" value="1"/>
</dbReference>
<protein>
    <recommendedName>
        <fullName evidence="3">NAD(P)-binding domain-containing protein</fullName>
    </recommendedName>
</protein>
<proteinExistence type="predicted"/>
<dbReference type="EMBL" id="JBFXLU010000239">
    <property type="protein sequence ID" value="KAL2833578.1"/>
    <property type="molecule type" value="Genomic_DNA"/>
</dbReference>
<gene>
    <name evidence="1" type="ORF">BJY01DRAFT_225055</name>
</gene>
<organism evidence="1 2">
    <name type="scientific">Aspergillus pseudoustus</name>
    <dbReference type="NCBI Taxonomy" id="1810923"/>
    <lineage>
        <taxon>Eukaryota</taxon>
        <taxon>Fungi</taxon>
        <taxon>Dikarya</taxon>
        <taxon>Ascomycota</taxon>
        <taxon>Pezizomycotina</taxon>
        <taxon>Eurotiomycetes</taxon>
        <taxon>Eurotiomycetidae</taxon>
        <taxon>Eurotiales</taxon>
        <taxon>Aspergillaceae</taxon>
        <taxon>Aspergillus</taxon>
        <taxon>Aspergillus subgen. Nidulantes</taxon>
    </lineage>
</organism>
<name>A0ABR4J3C8_9EURO</name>
<sequence>MSGIGTFTHIDDLGSAIALGLQKAEAGERYVVTTDYCDRLSLCRMVSRVCGLQGRLTFVDESTLEKRCGWTGPLDFKFDLVASSAKIRDELGWKPEASGVLDELQKLIDDNADVENIYVERGHGQKLGKTG</sequence>
<evidence type="ECO:0008006" key="3">
    <source>
        <dbReference type="Google" id="ProtNLM"/>
    </source>
</evidence>
<reference evidence="1 2" key="1">
    <citation type="submission" date="2024-07" db="EMBL/GenBank/DDBJ databases">
        <title>Section-level genome sequencing and comparative genomics of Aspergillus sections Usti and Cavernicolus.</title>
        <authorList>
            <consortium name="Lawrence Berkeley National Laboratory"/>
            <person name="Nybo J.L."/>
            <person name="Vesth T.C."/>
            <person name="Theobald S."/>
            <person name="Frisvad J.C."/>
            <person name="Larsen T.O."/>
            <person name="Kjaerboelling I."/>
            <person name="Rothschild-Mancinelli K."/>
            <person name="Lyhne E.K."/>
            <person name="Kogle M.E."/>
            <person name="Barry K."/>
            <person name="Clum A."/>
            <person name="Na H."/>
            <person name="Ledsgaard L."/>
            <person name="Lin J."/>
            <person name="Lipzen A."/>
            <person name="Kuo A."/>
            <person name="Riley R."/>
            <person name="Mondo S."/>
            <person name="Labutti K."/>
            <person name="Haridas S."/>
            <person name="Pangalinan J."/>
            <person name="Salamov A.A."/>
            <person name="Simmons B.A."/>
            <person name="Magnuson J.K."/>
            <person name="Chen J."/>
            <person name="Drula E."/>
            <person name="Henrissat B."/>
            <person name="Wiebenga A."/>
            <person name="Lubbers R.J."/>
            <person name="Gomes A.C."/>
            <person name="Makela M.R."/>
            <person name="Stajich J."/>
            <person name="Grigoriev I.V."/>
            <person name="Mortensen U.H."/>
            <person name="De Vries R.P."/>
            <person name="Baker S.E."/>
            <person name="Andersen M.R."/>
        </authorList>
    </citation>
    <scope>NUCLEOTIDE SEQUENCE [LARGE SCALE GENOMIC DNA]</scope>
    <source>
        <strain evidence="1 2">CBS 123904</strain>
    </source>
</reference>
<dbReference type="InterPro" id="IPR036291">
    <property type="entry name" value="NAD(P)-bd_dom_sf"/>
</dbReference>